<dbReference type="EMBL" id="FOGF01000030">
    <property type="protein sequence ID" value="SER27105.1"/>
    <property type="molecule type" value="Genomic_DNA"/>
</dbReference>
<keyword evidence="9" id="KW-0573">Peptidoglycan synthesis</keyword>
<keyword evidence="6" id="KW-0808">Transferase</keyword>
<comment type="similarity">
    <text evidence="1">In the C-terminal section; belongs to the transpeptidase family.</text>
</comment>
<organism evidence="17 18">
    <name type="scientific">Granulicatella balaenopterae</name>
    <dbReference type="NCBI Taxonomy" id="137733"/>
    <lineage>
        <taxon>Bacteria</taxon>
        <taxon>Bacillati</taxon>
        <taxon>Bacillota</taxon>
        <taxon>Bacilli</taxon>
        <taxon>Lactobacillales</taxon>
        <taxon>Carnobacteriaceae</taxon>
        <taxon>Granulicatella</taxon>
    </lineage>
</organism>
<dbReference type="GO" id="GO:0030288">
    <property type="term" value="C:outer membrane-bounded periplasmic space"/>
    <property type="evidence" value="ECO:0007669"/>
    <property type="project" value="TreeGrafter"/>
</dbReference>
<evidence type="ECO:0000259" key="16">
    <source>
        <dbReference type="Pfam" id="PF00912"/>
    </source>
</evidence>
<dbReference type="InterPro" id="IPR023346">
    <property type="entry name" value="Lysozyme-like_dom_sf"/>
</dbReference>
<evidence type="ECO:0000256" key="11">
    <source>
        <dbReference type="ARBA" id="ARBA00023316"/>
    </source>
</evidence>
<name>A0A1H9MUM7_9LACT</name>
<dbReference type="PANTHER" id="PTHR32282">
    <property type="entry name" value="BINDING PROTEIN TRANSPEPTIDASE, PUTATIVE-RELATED"/>
    <property type="match status" value="1"/>
</dbReference>
<evidence type="ECO:0000256" key="4">
    <source>
        <dbReference type="ARBA" id="ARBA00022670"/>
    </source>
</evidence>
<dbReference type="Gene3D" id="3.40.710.10">
    <property type="entry name" value="DD-peptidase/beta-lactamase superfamily"/>
    <property type="match status" value="1"/>
</dbReference>
<dbReference type="Proteomes" id="UP000198556">
    <property type="component" value="Unassembled WGS sequence"/>
</dbReference>
<dbReference type="SUPFAM" id="SSF56601">
    <property type="entry name" value="beta-lactamase/transpeptidase-like"/>
    <property type="match status" value="1"/>
</dbReference>
<reference evidence="17 18" key="1">
    <citation type="submission" date="2016-10" db="EMBL/GenBank/DDBJ databases">
        <authorList>
            <person name="de Groot N.N."/>
        </authorList>
    </citation>
    <scope>NUCLEOTIDE SEQUENCE [LARGE SCALE GENOMIC DNA]</scope>
    <source>
        <strain evidence="17 18">DSM 15827</strain>
    </source>
</reference>
<gene>
    <name evidence="17" type="ORF">SAMN05421767_13013</name>
</gene>
<comment type="similarity">
    <text evidence="2">In the N-terminal section; belongs to the glycosyltransferase 51 family.</text>
</comment>
<evidence type="ECO:0000256" key="5">
    <source>
        <dbReference type="ARBA" id="ARBA00022676"/>
    </source>
</evidence>
<evidence type="ECO:0000256" key="8">
    <source>
        <dbReference type="ARBA" id="ARBA00022960"/>
    </source>
</evidence>
<evidence type="ECO:0000256" key="1">
    <source>
        <dbReference type="ARBA" id="ARBA00007090"/>
    </source>
</evidence>
<dbReference type="InterPro" id="IPR050396">
    <property type="entry name" value="Glycosyltr_51/Transpeptidase"/>
</dbReference>
<keyword evidence="10" id="KW-0511">Multifunctional enzyme</keyword>
<evidence type="ECO:0000256" key="10">
    <source>
        <dbReference type="ARBA" id="ARBA00023268"/>
    </source>
</evidence>
<proteinExistence type="inferred from homology"/>
<dbReference type="GO" id="GO:0008658">
    <property type="term" value="F:penicillin binding"/>
    <property type="evidence" value="ECO:0007669"/>
    <property type="project" value="InterPro"/>
</dbReference>
<accession>A0A1H9MUM7</accession>
<feature type="domain" description="Penicillin-binding protein transpeptidase" evidence="15">
    <location>
        <begin position="353"/>
        <end position="640"/>
    </location>
</feature>
<dbReference type="GO" id="GO:0008360">
    <property type="term" value="P:regulation of cell shape"/>
    <property type="evidence" value="ECO:0007669"/>
    <property type="project" value="UniProtKB-KW"/>
</dbReference>
<evidence type="ECO:0000256" key="6">
    <source>
        <dbReference type="ARBA" id="ARBA00022679"/>
    </source>
</evidence>
<evidence type="ECO:0000256" key="12">
    <source>
        <dbReference type="ARBA" id="ARBA00034000"/>
    </source>
</evidence>
<dbReference type="Pfam" id="PF00912">
    <property type="entry name" value="Transgly"/>
    <property type="match status" value="1"/>
</dbReference>
<dbReference type="GO" id="GO:0071555">
    <property type="term" value="P:cell wall organization"/>
    <property type="evidence" value="ECO:0007669"/>
    <property type="project" value="UniProtKB-KW"/>
</dbReference>
<dbReference type="OrthoDB" id="9766909at2"/>
<keyword evidence="3" id="KW-0121">Carboxypeptidase</keyword>
<evidence type="ECO:0000313" key="17">
    <source>
        <dbReference type="EMBL" id="SER27105.1"/>
    </source>
</evidence>
<dbReference type="GO" id="GO:0006508">
    <property type="term" value="P:proteolysis"/>
    <property type="evidence" value="ECO:0007669"/>
    <property type="project" value="UniProtKB-KW"/>
</dbReference>
<evidence type="ECO:0000256" key="13">
    <source>
        <dbReference type="ARBA" id="ARBA00049902"/>
    </source>
</evidence>
<feature type="compositionally biased region" description="Low complexity" evidence="14">
    <location>
        <begin position="796"/>
        <end position="826"/>
    </location>
</feature>
<sequence>MPTQRTRSRKSNKKYTKKKSSKQKKSVFKKILLTILSLILLVILSGIGLFLFYAASTPDITMQDLEGAIQTTILDKDGKVITELGGENREMISEQDVPQTLKDAVTSIEDKRFYTHIGIDPIRIAGSFVNNLKSSGARQGGSTITQQLIKLSVFSTKEVDQTYKRKAQEAVLALKIEREFSKEQILTYYLNKVYMSNNVYGFGTASEYYYGKPLNQLSLPQIALLAGMPQAPNSYNPYTNPDNAKYRRDIVLQVMNRDGKITEQELTEAENTPITDGLISHDNEVVADSNDALVFDSLISTVLEEVADKTGLDPYNDGLTIETTVDSGAQRHLYNVLNTRDYINYVNNELQAAAVLLDSQTGEVRAISGGRNQTQLLTFNRATKLNRSTGSTIKPIMDYGPAIEYLDYSTGHTFIDQPTKYSSGKDIYNWDRKYFGAMTMRRALYLSRNTTALQAFREVGNDNITAFLKKLDITVENDGKDYLVESNSINTPVSPLKLAAAFGAFSNYGNYSKPHVVTKITTRDGETFTFDGEQTKAMKDSTAYMITDILKDSFTKGFATDINIPGLPQAGKTGSSNYTEEQLAAMGETGKNIIPDSWMAGYTPNYVATVWVGYDDPYVKGHGVDATEQTYAKKIYYQLMSYISRNTKTADWVQPDSVEAANIEVGTIPLSLPGALTPASSISRELFVKGTIPNSYSTNFGKVIPAPTGVKASYDQLRKELTVNWDPYQVPAGSNEKPVFSLVIGSQELSVTDKTSAIFSNITEPHVTLSMKVTVGKDSSNTKEFELELFTEESSSESSSESESSSSSEQHTPGSSSDTSSSEPAPSQEPNSRPNTPNEDSSPNQHGQ</sequence>
<dbReference type="InterPro" id="IPR012338">
    <property type="entry name" value="Beta-lactam/transpept-like"/>
</dbReference>
<dbReference type="Gene3D" id="1.10.3810.10">
    <property type="entry name" value="Biosynthetic peptidoglycan transglycosylase-like"/>
    <property type="match status" value="1"/>
</dbReference>
<dbReference type="InterPro" id="IPR001264">
    <property type="entry name" value="Glyco_trans_51"/>
</dbReference>
<dbReference type="NCBIfam" id="TIGR02074">
    <property type="entry name" value="PBP_1a_fam"/>
    <property type="match status" value="1"/>
</dbReference>
<feature type="compositionally biased region" description="Polar residues" evidence="14">
    <location>
        <begin position="828"/>
        <end position="848"/>
    </location>
</feature>
<feature type="region of interest" description="Disordered" evidence="14">
    <location>
        <begin position="789"/>
        <end position="848"/>
    </location>
</feature>
<dbReference type="PANTHER" id="PTHR32282:SF29">
    <property type="entry name" value="PENICILLIN-BINDING PROTEIN 1A"/>
    <property type="match status" value="1"/>
</dbReference>
<feature type="domain" description="Glycosyl transferase family 51" evidence="16">
    <location>
        <begin position="77"/>
        <end position="255"/>
    </location>
</feature>
<dbReference type="SUPFAM" id="SSF53955">
    <property type="entry name" value="Lysozyme-like"/>
    <property type="match status" value="1"/>
</dbReference>
<dbReference type="InterPro" id="IPR036950">
    <property type="entry name" value="PBP_transglycosylase"/>
</dbReference>
<protein>
    <submittedName>
        <fullName evidence="17">Penicillin-binding protein 1A</fullName>
    </submittedName>
</protein>
<dbReference type="GO" id="GO:0008955">
    <property type="term" value="F:peptidoglycan glycosyltransferase activity"/>
    <property type="evidence" value="ECO:0007669"/>
    <property type="project" value="UniProtKB-EC"/>
</dbReference>
<comment type="catalytic activity">
    <reaction evidence="12">
        <text>Preferential cleavage: (Ac)2-L-Lys-D-Ala-|-D-Ala. Also transpeptidation of peptidyl-alanyl moieties that are N-acyl substituents of D-alanine.</text>
        <dbReference type="EC" id="3.4.16.4"/>
    </reaction>
</comment>
<dbReference type="InterPro" id="IPR001460">
    <property type="entry name" value="PCN-bd_Tpept"/>
</dbReference>
<dbReference type="GO" id="GO:0009002">
    <property type="term" value="F:serine-type D-Ala-D-Ala carboxypeptidase activity"/>
    <property type="evidence" value="ECO:0007669"/>
    <property type="project" value="UniProtKB-EC"/>
</dbReference>
<evidence type="ECO:0000256" key="2">
    <source>
        <dbReference type="ARBA" id="ARBA00007739"/>
    </source>
</evidence>
<feature type="region of interest" description="Disordered" evidence="14">
    <location>
        <begin position="1"/>
        <end position="21"/>
    </location>
</feature>
<keyword evidence="18" id="KW-1185">Reference proteome</keyword>
<comment type="catalytic activity">
    <reaction evidence="13">
        <text>[GlcNAc-(1-&gt;4)-Mur2Ac(oyl-L-Ala-gamma-D-Glu-L-Lys-D-Ala-D-Ala)](n)-di-trans,octa-cis-undecaprenyl diphosphate + beta-D-GlcNAc-(1-&gt;4)-Mur2Ac(oyl-L-Ala-gamma-D-Glu-L-Lys-D-Ala-D-Ala)-di-trans,octa-cis-undecaprenyl diphosphate = [GlcNAc-(1-&gt;4)-Mur2Ac(oyl-L-Ala-gamma-D-Glu-L-Lys-D-Ala-D-Ala)](n+1)-di-trans,octa-cis-undecaprenyl diphosphate + di-trans,octa-cis-undecaprenyl diphosphate + H(+)</text>
        <dbReference type="Rhea" id="RHEA:23708"/>
        <dbReference type="Rhea" id="RHEA-COMP:9602"/>
        <dbReference type="Rhea" id="RHEA-COMP:9603"/>
        <dbReference type="ChEBI" id="CHEBI:15378"/>
        <dbReference type="ChEBI" id="CHEBI:58405"/>
        <dbReference type="ChEBI" id="CHEBI:60033"/>
        <dbReference type="ChEBI" id="CHEBI:78435"/>
        <dbReference type="EC" id="2.4.99.28"/>
    </reaction>
</comment>
<keyword evidence="7" id="KW-0378">Hydrolase</keyword>
<dbReference type="Pfam" id="PF00905">
    <property type="entry name" value="Transpeptidase"/>
    <property type="match status" value="1"/>
</dbReference>
<evidence type="ECO:0000256" key="7">
    <source>
        <dbReference type="ARBA" id="ARBA00022801"/>
    </source>
</evidence>
<evidence type="ECO:0000313" key="18">
    <source>
        <dbReference type="Proteomes" id="UP000198556"/>
    </source>
</evidence>
<evidence type="ECO:0000256" key="3">
    <source>
        <dbReference type="ARBA" id="ARBA00022645"/>
    </source>
</evidence>
<evidence type="ECO:0000256" key="9">
    <source>
        <dbReference type="ARBA" id="ARBA00022984"/>
    </source>
</evidence>
<evidence type="ECO:0000259" key="15">
    <source>
        <dbReference type="Pfam" id="PF00905"/>
    </source>
</evidence>
<keyword evidence="11" id="KW-0961">Cell wall biogenesis/degradation</keyword>
<evidence type="ECO:0000256" key="14">
    <source>
        <dbReference type="SAM" id="MobiDB-lite"/>
    </source>
</evidence>
<keyword evidence="5" id="KW-0328">Glycosyltransferase</keyword>
<keyword evidence="8" id="KW-0133">Cell shape</keyword>
<keyword evidence="4" id="KW-0645">Protease</keyword>
<dbReference type="FunFam" id="1.10.3810.10:FF:000001">
    <property type="entry name" value="Penicillin-binding protein 1A"/>
    <property type="match status" value="1"/>
</dbReference>
<dbReference type="STRING" id="137733.SAMN05421767_13013"/>
<dbReference type="GO" id="GO:0009252">
    <property type="term" value="P:peptidoglycan biosynthetic process"/>
    <property type="evidence" value="ECO:0007669"/>
    <property type="project" value="UniProtKB-KW"/>
</dbReference>
<dbReference type="AlphaFoldDB" id="A0A1H9MUM7"/>